<dbReference type="EC" id="2.1.1.266" evidence="1"/>
<dbReference type="Proteomes" id="UP000282957">
    <property type="component" value="Unassembled WGS sequence"/>
</dbReference>
<keyword evidence="1 2" id="KW-0808">Transferase</keyword>
<feature type="binding site" evidence="1">
    <location>
        <position position="108"/>
    </location>
    <ligand>
        <name>S-adenosyl-L-methionine</name>
        <dbReference type="ChEBI" id="CHEBI:59789"/>
    </ligand>
</feature>
<protein>
    <recommendedName>
        <fullName evidence="1">Ribosomal RNA large subunit methyltransferase J</fullName>
        <ecNumber evidence="1">2.1.1.266</ecNumber>
    </recommendedName>
    <alternativeName>
        <fullName evidence="1">23S rRNA (adenine(2030)-N6)-methyltransferase</fullName>
    </alternativeName>
    <alternativeName>
        <fullName evidence="1">23S rRNA m6A2030 methyltransferase</fullName>
    </alternativeName>
</protein>
<dbReference type="HAMAP" id="MF_00934">
    <property type="entry name" value="23SrRNA_methyltr_J"/>
    <property type="match status" value="1"/>
</dbReference>
<dbReference type="GO" id="GO:0036307">
    <property type="term" value="F:23S rRNA (adenine(2030)-N(6))-methyltransferase activity"/>
    <property type="evidence" value="ECO:0007669"/>
    <property type="project" value="UniProtKB-UniRule"/>
</dbReference>
<feature type="binding site" evidence="1">
    <location>
        <position position="151"/>
    </location>
    <ligand>
        <name>S-adenosyl-L-methionine</name>
        <dbReference type="ChEBI" id="CHEBI:59789"/>
    </ligand>
</feature>
<dbReference type="PANTHER" id="PTHR37426:SF1">
    <property type="entry name" value="RIBOSOMAL RNA LARGE SUBUNIT METHYLTRANSFERASE J"/>
    <property type="match status" value="1"/>
</dbReference>
<gene>
    <name evidence="1" type="primary">rlmJ</name>
    <name evidence="2" type="ORF">EOD42_01275</name>
</gene>
<dbReference type="GO" id="GO:0003723">
    <property type="term" value="F:RNA binding"/>
    <property type="evidence" value="ECO:0007669"/>
    <property type="project" value="UniProtKB-UniRule"/>
</dbReference>
<dbReference type="PANTHER" id="PTHR37426">
    <property type="entry name" value="RIBOSOMAL RNA LARGE SUBUNIT METHYLTRANSFERASE J"/>
    <property type="match status" value="1"/>
</dbReference>
<dbReference type="Pfam" id="PF04378">
    <property type="entry name" value="RsmJ"/>
    <property type="match status" value="1"/>
</dbReference>
<evidence type="ECO:0000313" key="2">
    <source>
        <dbReference type="EMBL" id="RVT98770.1"/>
    </source>
</evidence>
<dbReference type="Gene3D" id="3.40.50.150">
    <property type="entry name" value="Vaccinia Virus protein VP39"/>
    <property type="match status" value="1"/>
</dbReference>
<feature type="binding site" evidence="1">
    <location>
        <begin position="130"/>
        <end position="131"/>
    </location>
    <ligand>
        <name>S-adenosyl-L-methionine</name>
        <dbReference type="ChEBI" id="CHEBI:59789"/>
    </ligand>
</feature>
<comment type="catalytic activity">
    <reaction evidence="1">
        <text>adenosine(2030) in 23S rRNA + S-adenosyl-L-methionine = N(6)-methyladenosine(2030) in 23S rRNA + S-adenosyl-L-homocysteine + H(+)</text>
        <dbReference type="Rhea" id="RHEA:43736"/>
        <dbReference type="Rhea" id="RHEA-COMP:10668"/>
        <dbReference type="Rhea" id="RHEA-COMP:10669"/>
        <dbReference type="ChEBI" id="CHEBI:15378"/>
        <dbReference type="ChEBI" id="CHEBI:57856"/>
        <dbReference type="ChEBI" id="CHEBI:59789"/>
        <dbReference type="ChEBI" id="CHEBI:74411"/>
        <dbReference type="ChEBI" id="CHEBI:74449"/>
        <dbReference type="EC" id="2.1.1.266"/>
    </reaction>
</comment>
<feature type="active site" description="Proton acceptor" evidence="1">
    <location>
        <position position="151"/>
    </location>
</feature>
<dbReference type="RefSeq" id="WP_127785241.1">
    <property type="nucleotide sequence ID" value="NZ_SACL01000001.1"/>
</dbReference>
<keyword evidence="1" id="KW-0949">S-adenosyl-L-methionine</keyword>
<comment type="caution">
    <text evidence="2">The sequence shown here is derived from an EMBL/GenBank/DDBJ whole genome shotgun (WGS) entry which is preliminary data.</text>
</comment>
<comment type="similarity">
    <text evidence="1">Belongs to the RlmJ family.</text>
</comment>
<feature type="binding site" evidence="1">
    <location>
        <position position="90"/>
    </location>
    <ligand>
        <name>S-adenosyl-L-methionine</name>
        <dbReference type="ChEBI" id="CHEBI:59789"/>
    </ligand>
</feature>
<organism evidence="2 3">
    <name type="scientific">Rhodovarius crocodyli</name>
    <dbReference type="NCBI Taxonomy" id="1979269"/>
    <lineage>
        <taxon>Bacteria</taxon>
        <taxon>Pseudomonadati</taxon>
        <taxon>Pseudomonadota</taxon>
        <taxon>Alphaproteobacteria</taxon>
        <taxon>Acetobacterales</taxon>
        <taxon>Roseomonadaceae</taxon>
        <taxon>Rhodovarius</taxon>
    </lineage>
</organism>
<dbReference type="OrthoDB" id="9791274at2"/>
<reference evidence="2 3" key="1">
    <citation type="submission" date="2019-01" db="EMBL/GenBank/DDBJ databases">
        <authorList>
            <person name="Chen W.-M."/>
        </authorList>
    </citation>
    <scope>NUCLEOTIDE SEQUENCE [LARGE SCALE GENOMIC DNA]</scope>
    <source>
        <strain evidence="2 3">CCP-6</strain>
    </source>
</reference>
<comment type="subunit">
    <text evidence="1">Monomer.</text>
</comment>
<keyword evidence="1 2" id="KW-0489">Methyltransferase</keyword>
<keyword evidence="3" id="KW-1185">Reference proteome</keyword>
<dbReference type="EMBL" id="SACL01000001">
    <property type="protein sequence ID" value="RVT98770.1"/>
    <property type="molecule type" value="Genomic_DNA"/>
</dbReference>
<sequence>MNYRHAFHAGNFADCMKHALLVWLLQMLTRKPTPIRVLDVHAGIGSYDLSGPEAVRTGEWHEGIARLLNIETGPLVDYLDVVRPRLYPGSPAIAQAMLRPIDTLVLNELHPEDNATLKRGFKGVAVHQRDAYEVARALTPFPERRGLVLFDPPFEQGGEFDRLAEGMAGVWQRARGHVQAAWYPIKNRAPVILFHQALRDAGIRDIVTAELWLRDPTDATRLNGCGLAVVNPPWGFEAEGGAILAALSERLSDEAGAGWRMLRVCDE</sequence>
<dbReference type="InterPro" id="IPR007473">
    <property type="entry name" value="RlmJ"/>
</dbReference>
<proteinExistence type="inferred from homology"/>
<feature type="binding site" evidence="1">
    <location>
        <position position="18"/>
    </location>
    <ligand>
        <name>S-adenosyl-L-methionine</name>
        <dbReference type="ChEBI" id="CHEBI:59789"/>
    </ligand>
</feature>
<evidence type="ECO:0000313" key="3">
    <source>
        <dbReference type="Proteomes" id="UP000282957"/>
    </source>
</evidence>
<evidence type="ECO:0000256" key="1">
    <source>
        <dbReference type="HAMAP-Rule" id="MF_00934"/>
    </source>
</evidence>
<keyword evidence="1" id="KW-0698">rRNA processing</keyword>
<dbReference type="SUPFAM" id="SSF53335">
    <property type="entry name" value="S-adenosyl-L-methionine-dependent methyltransferases"/>
    <property type="match status" value="1"/>
</dbReference>
<dbReference type="GO" id="GO:0005829">
    <property type="term" value="C:cytosol"/>
    <property type="evidence" value="ECO:0007669"/>
    <property type="project" value="TreeGrafter"/>
</dbReference>
<name>A0A437MM92_9PROT</name>
<feature type="site" description="Interaction with substrate rRNA" evidence="1">
    <location>
        <position position="3"/>
    </location>
</feature>
<feature type="binding site" evidence="1">
    <location>
        <position position="41"/>
    </location>
    <ligand>
        <name>S-adenosyl-L-methionine</name>
        <dbReference type="ChEBI" id="CHEBI:59789"/>
    </ligand>
</feature>
<accession>A0A437MM92</accession>
<keyword evidence="1" id="KW-0694">RNA-binding</keyword>
<dbReference type="InterPro" id="IPR029063">
    <property type="entry name" value="SAM-dependent_MTases_sf"/>
</dbReference>
<dbReference type="AlphaFoldDB" id="A0A437MM92"/>
<dbReference type="GO" id="GO:0070475">
    <property type="term" value="P:rRNA base methylation"/>
    <property type="evidence" value="ECO:0007669"/>
    <property type="project" value="UniProtKB-UniRule"/>
</dbReference>
<comment type="function">
    <text evidence="1">Specifically methylates the adenine in position 2030 of 23S rRNA.</text>
</comment>